<dbReference type="PANTHER" id="PTHR43433">
    <property type="entry name" value="HYDROLASE, ALPHA/BETA FOLD FAMILY PROTEIN"/>
    <property type="match status" value="1"/>
</dbReference>
<dbReference type="GO" id="GO:0046503">
    <property type="term" value="P:glycerolipid catabolic process"/>
    <property type="evidence" value="ECO:0007669"/>
    <property type="project" value="TreeGrafter"/>
</dbReference>
<feature type="domain" description="AB hydrolase-1" evidence="1">
    <location>
        <begin position="47"/>
        <end position="174"/>
    </location>
</feature>
<feature type="domain" description="AB hydrolase-1" evidence="1">
    <location>
        <begin position="203"/>
        <end position="270"/>
    </location>
</feature>
<protein>
    <submittedName>
        <fullName evidence="2">Poly(3-hydroxyalkanoate) depolymerase</fullName>
    </submittedName>
</protein>
<dbReference type="PRINTS" id="PR00111">
    <property type="entry name" value="ABHYDROLASE"/>
</dbReference>
<dbReference type="InterPro" id="IPR050471">
    <property type="entry name" value="AB_hydrolase"/>
</dbReference>
<dbReference type="GO" id="GO:0004806">
    <property type="term" value="F:triacylglycerol lipase activity"/>
    <property type="evidence" value="ECO:0007669"/>
    <property type="project" value="TreeGrafter"/>
</dbReference>
<dbReference type="STRING" id="476157.GCA_001663155_01468"/>
<dbReference type="AlphaFoldDB" id="A0A562UXG6"/>
<evidence type="ECO:0000313" key="2">
    <source>
        <dbReference type="EMBL" id="TWJ10228.1"/>
    </source>
</evidence>
<evidence type="ECO:0000259" key="1">
    <source>
        <dbReference type="Pfam" id="PF00561"/>
    </source>
</evidence>
<dbReference type="Gene3D" id="3.40.50.1820">
    <property type="entry name" value="alpha/beta hydrolase"/>
    <property type="match status" value="1"/>
</dbReference>
<dbReference type="SUPFAM" id="SSF53474">
    <property type="entry name" value="alpha/beta-Hydrolases"/>
    <property type="match status" value="1"/>
</dbReference>
<sequence length="294" mass="32666">MADKREKVLDEALDEAMRDATITMESVRGRTLRVATWRLDKPSEHLPILFFNGIGANIEAVAPLAEALPDRAFIMFDMPGVGGSPEPVVPYNTVTMAWTTAQLLDKFGIDQVDVMGVSWGGAMAQHFAIQHPGRTRRLILAATTAGMIMMPGNPASLSKMADPRRYIDAAFMEEHFQTLYGGALGKAMNKMEHIHRLKPPSPRGYFYQLLAMLGWTSVPALPFMRKKTLILMGDDDHIVPLTNGWFLEKLIPNSELLVLRGGGHLFLLSHSDECVEAIHRFLDEPEQDEEAQAA</sequence>
<gene>
    <name evidence="2" type="ORF">JN10_1888</name>
</gene>
<dbReference type="InterPro" id="IPR000073">
    <property type="entry name" value="AB_hydrolase_1"/>
</dbReference>
<accession>A0A562UXG6</accession>
<comment type="caution">
    <text evidence="2">The sequence shown here is derived from an EMBL/GenBank/DDBJ whole genome shotgun (WGS) entry which is preliminary data.</text>
</comment>
<organism evidence="2 3">
    <name type="scientific">Altererythrobacter ishigakiensis</name>
    <dbReference type="NCBI Taxonomy" id="476157"/>
    <lineage>
        <taxon>Bacteria</taxon>
        <taxon>Pseudomonadati</taxon>
        <taxon>Pseudomonadota</taxon>
        <taxon>Alphaproteobacteria</taxon>
        <taxon>Sphingomonadales</taxon>
        <taxon>Erythrobacteraceae</taxon>
        <taxon>Altererythrobacter</taxon>
    </lineage>
</organism>
<dbReference type="Proteomes" id="UP000320547">
    <property type="component" value="Unassembled WGS sequence"/>
</dbReference>
<reference evidence="2 3" key="1">
    <citation type="submission" date="2019-07" db="EMBL/GenBank/DDBJ databases">
        <title>Genomic Encyclopedia of Archaeal and Bacterial Type Strains, Phase II (KMG-II): from individual species to whole genera.</title>
        <authorList>
            <person name="Goeker M."/>
        </authorList>
    </citation>
    <scope>NUCLEOTIDE SEQUENCE [LARGE SCALE GENOMIC DNA]</scope>
    <source>
        <strain evidence="2 3">ATCC BAA-2084</strain>
    </source>
</reference>
<dbReference type="RefSeq" id="WP_245638205.1">
    <property type="nucleotide sequence ID" value="NZ_CP015963.1"/>
</dbReference>
<dbReference type="Pfam" id="PF00561">
    <property type="entry name" value="Abhydrolase_1"/>
    <property type="match status" value="2"/>
</dbReference>
<keyword evidence="3" id="KW-1185">Reference proteome</keyword>
<name>A0A562UXG6_9SPHN</name>
<evidence type="ECO:0000313" key="3">
    <source>
        <dbReference type="Proteomes" id="UP000320547"/>
    </source>
</evidence>
<dbReference type="EMBL" id="VLLK01000001">
    <property type="protein sequence ID" value="TWJ10228.1"/>
    <property type="molecule type" value="Genomic_DNA"/>
</dbReference>
<proteinExistence type="predicted"/>
<dbReference type="InterPro" id="IPR029058">
    <property type="entry name" value="AB_hydrolase_fold"/>
</dbReference>
<dbReference type="PANTHER" id="PTHR43433:SF5">
    <property type="entry name" value="AB HYDROLASE-1 DOMAIN-CONTAINING PROTEIN"/>
    <property type="match status" value="1"/>
</dbReference>